<evidence type="ECO:0000313" key="2">
    <source>
        <dbReference type="Proteomes" id="UP000596123"/>
    </source>
</evidence>
<name>A0A7T8IVT5_9CAUD</name>
<dbReference type="EMBL" id="MW366843">
    <property type="protein sequence ID" value="QQO90465.1"/>
    <property type="molecule type" value="Genomic_DNA"/>
</dbReference>
<proteinExistence type="predicted"/>
<evidence type="ECO:0000313" key="1">
    <source>
        <dbReference type="EMBL" id="QQO90465.1"/>
    </source>
</evidence>
<accession>A0A7T8IVT5</accession>
<sequence>MKHVSLPKHDDTTRALLIDGPVYEGWLIYVPCRLSNDRELQIPVASREGYGIHTRKQPILLIPAHAKPELAIATLQIRRIVHTKNLMEDTPHCHIDDAVAIDLTSYRAGLGEASTRTGRFAYVWPHGREKSLATGRAIHELRIGAESIHHPELDAIEQADMDAAQAELDLHKSWKKLYCDHITGRLTIVLPGIDTVTTYAGQDLDEMPLVYCKYMHTGAGRGLNSDAFSTDYAAKLAPVRHELIQFIEMLSGMSAMVSNDIEFTYDGATPSITFKHKDKRLDLRVNDLPMIGRFLVVDPSKEDFDSMLTTYETLTLAINSITTRLTQ</sequence>
<dbReference type="Proteomes" id="UP000596123">
    <property type="component" value="Segment"/>
</dbReference>
<protein>
    <submittedName>
        <fullName evidence="1">Uncharacterized protein</fullName>
    </submittedName>
</protein>
<keyword evidence="2" id="KW-1185">Reference proteome</keyword>
<reference evidence="1 2" key="1">
    <citation type="submission" date="2020-12" db="EMBL/GenBank/DDBJ databases">
        <title>Complete genome sequence of Erwinia phage pEa_SNUABM_5.</title>
        <authorList>
            <person name="Kim S.G."/>
            <person name="Lee S.B."/>
            <person name="Kwon J."/>
            <person name="Park S.C."/>
        </authorList>
    </citation>
    <scope>NUCLEOTIDE SEQUENCE [LARGE SCALE GENOMIC DNA]</scope>
</reference>
<organism evidence="1 2">
    <name type="scientific">Erwinia phage pEa_SNUABM_5</name>
    <dbReference type="NCBI Taxonomy" id="2797313"/>
    <lineage>
        <taxon>Viruses</taxon>
        <taxon>Duplodnaviria</taxon>
        <taxon>Heunggongvirae</taxon>
        <taxon>Uroviricota</taxon>
        <taxon>Caudoviricetes</taxon>
        <taxon>Rivsvirus</taxon>
        <taxon>Rivsvirus SNUABM5</taxon>
    </lineage>
</organism>
<gene>
    <name evidence="1" type="ORF">pEaSNUABM5_00323</name>
</gene>